<sequence>MMLEKKKESFTEQERTSIFRTLDEARTDRKSRKIRKRPKQAD</sequence>
<name>A0AAD1CEL9_PHODP</name>
<evidence type="ECO:0000313" key="2">
    <source>
        <dbReference type="EMBL" id="BAX52121.1"/>
    </source>
</evidence>
<dbReference type="AlphaFoldDB" id="A0AAD1CEL9"/>
<evidence type="ECO:0000313" key="3">
    <source>
        <dbReference type="Proteomes" id="UP000218676"/>
    </source>
</evidence>
<dbReference type="RefSeq" id="WP_258177076.1">
    <property type="nucleotide sequence ID" value="NZ_AP018045.1"/>
</dbReference>
<proteinExistence type="predicted"/>
<feature type="region of interest" description="Disordered" evidence="1">
    <location>
        <begin position="1"/>
        <end position="42"/>
    </location>
</feature>
<evidence type="ECO:0000256" key="1">
    <source>
        <dbReference type="SAM" id="MobiDB-lite"/>
    </source>
</evidence>
<reference evidence="3" key="1">
    <citation type="submission" date="2017-05" db="EMBL/GenBank/DDBJ databases">
        <title>Whole genome sequence of fish pathogenic bacteria, Photobacterium damselae subsp. piscicida, strain 91-197, isolated from hybrid striped bass (Morone sp.) in USA.</title>
        <authorList>
            <person name="Teru Y."/>
            <person name="Hikima J."/>
            <person name="Kono T."/>
            <person name="Sakai M."/>
            <person name="Takano T."/>
            <person name="Hawke J.P."/>
            <person name="Takeyama H."/>
            <person name="Aoki T."/>
        </authorList>
    </citation>
    <scope>NUCLEOTIDE SEQUENCE [LARGE SCALE GENOMIC DNA]</scope>
    <source>
        <strain evidence="3">91-197</strain>
    </source>
</reference>
<protein>
    <submittedName>
        <fullName evidence="2">Uncharacterized protein</fullName>
    </submittedName>
</protein>
<accession>A0AAD1CEL9</accession>
<feature type="compositionally biased region" description="Basic and acidic residues" evidence="1">
    <location>
        <begin position="1"/>
        <end position="28"/>
    </location>
</feature>
<dbReference type="EMBL" id="AP018045">
    <property type="protein sequence ID" value="BAX52121.1"/>
    <property type="molecule type" value="Genomic_DNA"/>
</dbReference>
<dbReference type="Proteomes" id="UP000218676">
    <property type="component" value="Chromosome 1"/>
</dbReference>
<organism evidence="2 3">
    <name type="scientific">Photobacterium damsela subsp. piscicida</name>
    <name type="common">Pasteurella piscicida</name>
    <dbReference type="NCBI Taxonomy" id="38294"/>
    <lineage>
        <taxon>Bacteria</taxon>
        <taxon>Pseudomonadati</taxon>
        <taxon>Pseudomonadota</taxon>
        <taxon>Gammaproteobacteria</taxon>
        <taxon>Vibrionales</taxon>
        <taxon>Vibrionaceae</taxon>
        <taxon>Photobacterium</taxon>
    </lineage>
</organism>
<gene>
    <name evidence="2" type="ORF">PDPUS_1_00747</name>
</gene>
<feature type="compositionally biased region" description="Basic residues" evidence="1">
    <location>
        <begin position="29"/>
        <end position="42"/>
    </location>
</feature>